<dbReference type="OrthoDB" id="9797779at2"/>
<sequence length="153" mass="16627">MILVSACLCGINTKYNGENNLSQEVLKLIRKERIIPICPEQLGGLTTPREPCEIRGGTGGDVLDRKAIVVTSDGKNVTDNFLRGAYETLNIAKAFNIKKAILKSKSPSCGHNKIYDGSFKKNIIKGNGVTTELLIKNGIKIYTEEDISSGSKV</sequence>
<reference evidence="1 2" key="1">
    <citation type="submission" date="2016-12" db="EMBL/GenBank/DDBJ databases">
        <title>Complete genome sequence of Clostridium kluyveri JZZ isolated from the pit mud of a Chinese flavor liquor-making factory.</title>
        <authorList>
            <person name="Wang Y."/>
        </authorList>
    </citation>
    <scope>NUCLEOTIDE SEQUENCE [LARGE SCALE GENOMIC DNA]</scope>
    <source>
        <strain evidence="1 2">JZZ</strain>
    </source>
</reference>
<dbReference type="PANTHER" id="PTHR30087:SF1">
    <property type="entry name" value="HYPOTHETICAL CYTOSOLIC PROTEIN"/>
    <property type="match status" value="1"/>
</dbReference>
<evidence type="ECO:0000313" key="2">
    <source>
        <dbReference type="Proteomes" id="UP000184604"/>
    </source>
</evidence>
<dbReference type="Pfam" id="PF04463">
    <property type="entry name" value="2-thiour_desulf"/>
    <property type="match status" value="1"/>
</dbReference>
<organism evidence="1 2">
    <name type="scientific">Clostridium kluyveri</name>
    <dbReference type="NCBI Taxonomy" id="1534"/>
    <lineage>
        <taxon>Bacteria</taxon>
        <taxon>Bacillati</taxon>
        <taxon>Bacillota</taxon>
        <taxon>Clostridia</taxon>
        <taxon>Eubacteriales</taxon>
        <taxon>Clostridiaceae</taxon>
        <taxon>Clostridium</taxon>
    </lineage>
</organism>
<dbReference type="EMBL" id="CP018335">
    <property type="protein sequence ID" value="APM40424.1"/>
    <property type="molecule type" value="Genomic_DNA"/>
</dbReference>
<name>A0A1L5FBP0_CLOKL</name>
<accession>A0A1L5FBP0</accession>
<dbReference type="RefSeq" id="WP_073540020.1">
    <property type="nucleotide sequence ID" value="NZ_CP018335.1"/>
</dbReference>
<dbReference type="AlphaFoldDB" id="A0A1L5FBP0"/>
<protein>
    <submittedName>
        <fullName evidence="1">Uncharacterized protein</fullName>
    </submittedName>
</protein>
<evidence type="ECO:0000313" key="1">
    <source>
        <dbReference type="EMBL" id="APM40424.1"/>
    </source>
</evidence>
<dbReference type="Proteomes" id="UP000184604">
    <property type="component" value="Chromosome"/>
</dbReference>
<dbReference type="InterPro" id="IPR007553">
    <property type="entry name" value="2-thiour_desulf"/>
</dbReference>
<proteinExistence type="predicted"/>
<dbReference type="PANTHER" id="PTHR30087">
    <property type="entry name" value="INNER MEMBRANE PROTEIN"/>
    <property type="match status" value="1"/>
</dbReference>
<gene>
    <name evidence="1" type="ORF">BS101_17615</name>
</gene>